<evidence type="ECO:0000313" key="3">
    <source>
        <dbReference type="Proteomes" id="UP000325161"/>
    </source>
</evidence>
<dbReference type="KEGG" id="pacr:FXN63_26265"/>
<feature type="signal peptide" evidence="1">
    <location>
        <begin position="1"/>
        <end position="23"/>
    </location>
</feature>
<evidence type="ECO:0000256" key="1">
    <source>
        <dbReference type="SAM" id="SignalP"/>
    </source>
</evidence>
<keyword evidence="1" id="KW-0732">Signal</keyword>
<dbReference type="Gene3D" id="3.30.110.70">
    <property type="entry name" value="Hypothetical protein apc22750. Chain B"/>
    <property type="match status" value="1"/>
</dbReference>
<reference evidence="2 3" key="1">
    <citation type="submission" date="2019-08" db="EMBL/GenBank/DDBJ databases">
        <title>Amphibian skin-associated Pigmentiphaga: genome sequence and occurrence across geography and hosts.</title>
        <authorList>
            <person name="Bletz M.C."/>
            <person name="Bunk B."/>
            <person name="Sproeer C."/>
            <person name="Biwer P."/>
            <person name="Reiter S."/>
            <person name="Rabemananjara F.C.E."/>
            <person name="Schulz S."/>
            <person name="Overmann J."/>
            <person name="Vences M."/>
        </authorList>
    </citation>
    <scope>NUCLEOTIDE SEQUENCE [LARGE SCALE GENOMIC DNA]</scope>
    <source>
        <strain evidence="2 3">Mada1488</strain>
    </source>
</reference>
<accession>A0A5C0B2Z6</accession>
<gene>
    <name evidence="2" type="ORF">FXN63_26265</name>
</gene>
<dbReference type="Proteomes" id="UP000325161">
    <property type="component" value="Chromosome"/>
</dbReference>
<organism evidence="2 3">
    <name type="scientific">Pigmentiphaga aceris</name>
    <dbReference type="NCBI Taxonomy" id="1940612"/>
    <lineage>
        <taxon>Bacteria</taxon>
        <taxon>Pseudomonadati</taxon>
        <taxon>Pseudomonadota</taxon>
        <taxon>Betaproteobacteria</taxon>
        <taxon>Burkholderiales</taxon>
        <taxon>Alcaligenaceae</taxon>
        <taxon>Pigmentiphaga</taxon>
    </lineage>
</organism>
<keyword evidence="3" id="KW-1185">Reference proteome</keyword>
<dbReference type="AlphaFoldDB" id="A0A5C0B2Z6"/>
<dbReference type="OrthoDB" id="9154068at2"/>
<sequence length="129" mass="13894">MYFPHVPRLAAIALLAATASGCASWSTSSVDGVRRPAARPATLPAEVVLSESDMADRKYLRLGDITVTVNKTSAFNATPTREMVNVKLQEKGAELGADAVIFVRYGDLDFSMFSWGTLEGKGRAIKFVP</sequence>
<dbReference type="RefSeq" id="WP_148818613.1">
    <property type="nucleotide sequence ID" value="NZ_CP043046.1"/>
</dbReference>
<name>A0A5C0B2Z6_9BURK</name>
<evidence type="ECO:0000313" key="2">
    <source>
        <dbReference type="EMBL" id="QEI08962.1"/>
    </source>
</evidence>
<dbReference type="EMBL" id="CP043046">
    <property type="protein sequence ID" value="QEI08962.1"/>
    <property type="molecule type" value="Genomic_DNA"/>
</dbReference>
<proteinExistence type="predicted"/>
<feature type="chain" id="PRO_5022726170" evidence="1">
    <location>
        <begin position="24"/>
        <end position="129"/>
    </location>
</feature>
<protein>
    <submittedName>
        <fullName evidence="2">Uncharacterized protein</fullName>
    </submittedName>
</protein>